<dbReference type="EMBL" id="CANTFL010000389">
    <property type="protein sequence ID" value="CAI5721887.1"/>
    <property type="molecule type" value="Genomic_DNA"/>
</dbReference>
<evidence type="ECO:0000256" key="1">
    <source>
        <dbReference type="SAM" id="MobiDB-lite"/>
    </source>
</evidence>
<evidence type="ECO:0000313" key="3">
    <source>
        <dbReference type="EMBL" id="CAI5721887.1"/>
    </source>
</evidence>
<organism evidence="3 4">
    <name type="scientific">Hyaloperonospora brassicae</name>
    <name type="common">Brassica downy mildew</name>
    <name type="synonym">Peronospora brassicae</name>
    <dbReference type="NCBI Taxonomy" id="162125"/>
    <lineage>
        <taxon>Eukaryota</taxon>
        <taxon>Sar</taxon>
        <taxon>Stramenopiles</taxon>
        <taxon>Oomycota</taxon>
        <taxon>Peronosporomycetes</taxon>
        <taxon>Peronosporales</taxon>
        <taxon>Peronosporaceae</taxon>
        <taxon>Hyaloperonospora</taxon>
    </lineage>
</organism>
<reference evidence="3" key="1">
    <citation type="submission" date="2022-12" db="EMBL/GenBank/DDBJ databases">
        <authorList>
            <person name="Webb A."/>
        </authorList>
    </citation>
    <scope>NUCLEOTIDE SEQUENCE</scope>
    <source>
        <strain evidence="3">Hp1</strain>
    </source>
</reference>
<feature type="signal peptide" evidence="2">
    <location>
        <begin position="1"/>
        <end position="22"/>
    </location>
</feature>
<feature type="region of interest" description="Disordered" evidence="1">
    <location>
        <begin position="21"/>
        <end position="56"/>
    </location>
</feature>
<keyword evidence="2" id="KW-0732">Signal</keyword>
<comment type="caution">
    <text evidence="3">The sequence shown here is derived from an EMBL/GenBank/DDBJ whole genome shotgun (WGS) entry which is preliminary data.</text>
</comment>
<gene>
    <name evidence="3" type="ORF">HBR001_LOCUS2733</name>
</gene>
<sequence>MRLSSSILLISAAVLTCNSSSGIPDVKRSTRDRSEAETDSADPVKRLLRTDDTADDESRTTLLPLATDLHVVDAVKRIEMQIPKTLNLSQMPSDMDRLIEQVIDLLNGRVSKSLSKPVMNGGRANRKGSKPKKGPKAQKEAHKAAIKAAEDNRELKEVSRKKKQTQQAKQREADVEEWLNEGLDADAVLGRLLENKDGFKILSESDLVALQRFLIKSKKKTGATSGYLLLRTLVEGFRDEAVVARMLSAAKGKEAKPTVASIAQTQLLQGWLDEGNDLDVVYNKMMTASDASPKDRVLEYTLADTMNIFIGLYNKKYPSKEVDPVGYLLKRAKDDSGVALMVFQAADMGLPVQALQHEVLSRWMHYRTYDPNQLSAYCFQKLGSKGSYYAGLMEKDFAKFRIKNHDVHAKQMARIQGNLRAS</sequence>
<evidence type="ECO:0000256" key="2">
    <source>
        <dbReference type="SAM" id="SignalP"/>
    </source>
</evidence>
<protein>
    <recommendedName>
        <fullName evidence="5">RxLR effector candidate protein</fullName>
    </recommendedName>
</protein>
<dbReference type="Proteomes" id="UP001162031">
    <property type="component" value="Unassembled WGS sequence"/>
</dbReference>
<feature type="compositionally biased region" description="Basic and acidic residues" evidence="1">
    <location>
        <begin position="137"/>
        <end position="158"/>
    </location>
</feature>
<evidence type="ECO:0008006" key="5">
    <source>
        <dbReference type="Google" id="ProtNLM"/>
    </source>
</evidence>
<keyword evidence="4" id="KW-1185">Reference proteome</keyword>
<feature type="chain" id="PRO_5043830139" description="RxLR effector candidate protein" evidence="2">
    <location>
        <begin position="23"/>
        <end position="422"/>
    </location>
</feature>
<feature type="compositionally biased region" description="Basic residues" evidence="1">
    <location>
        <begin position="124"/>
        <end position="136"/>
    </location>
</feature>
<feature type="region of interest" description="Disordered" evidence="1">
    <location>
        <begin position="114"/>
        <end position="173"/>
    </location>
</feature>
<accession>A0AAV0TIB3</accession>
<name>A0AAV0TIB3_HYABA</name>
<feature type="compositionally biased region" description="Basic and acidic residues" evidence="1">
    <location>
        <begin position="25"/>
        <end position="56"/>
    </location>
</feature>
<dbReference type="AlphaFoldDB" id="A0AAV0TIB3"/>
<proteinExistence type="predicted"/>
<evidence type="ECO:0000313" key="4">
    <source>
        <dbReference type="Proteomes" id="UP001162031"/>
    </source>
</evidence>